<organism evidence="2 3">
    <name type="scientific">Angomonas deanei</name>
    <dbReference type="NCBI Taxonomy" id="59799"/>
    <lineage>
        <taxon>Eukaryota</taxon>
        <taxon>Discoba</taxon>
        <taxon>Euglenozoa</taxon>
        <taxon>Kinetoplastea</taxon>
        <taxon>Metakinetoplastina</taxon>
        <taxon>Trypanosomatida</taxon>
        <taxon>Trypanosomatidae</taxon>
        <taxon>Strigomonadinae</taxon>
        <taxon>Angomonas</taxon>
    </lineage>
</organism>
<dbReference type="InterPro" id="IPR053325">
    <property type="entry name" value="H3-Acetyl_Activator"/>
</dbReference>
<keyword evidence="3" id="KW-1185">Reference proteome</keyword>
<dbReference type="VEuPathDB" id="TriTrypDB:ADEAN_000169600"/>
<protein>
    <submittedName>
        <fullName evidence="2">Uncharacterized protein</fullName>
    </submittedName>
</protein>
<name>A0A7G2C4W6_9TRYP</name>
<reference evidence="2 3" key="1">
    <citation type="submission" date="2020-08" db="EMBL/GenBank/DDBJ databases">
        <authorList>
            <person name="Newling K."/>
            <person name="Davey J."/>
            <person name="Forrester S."/>
        </authorList>
    </citation>
    <scope>NUCLEOTIDE SEQUENCE [LARGE SCALE GENOMIC DNA]</scope>
    <source>
        <strain evidence="3">Crithidia deanei Carvalho (ATCC PRA-265)</strain>
    </source>
</reference>
<dbReference type="PANTHER" id="PTHR35706:SF1">
    <property type="entry name" value="EMBRYOGENESIS-LIKE PROTEIN"/>
    <property type="match status" value="1"/>
</dbReference>
<keyword evidence="1" id="KW-0175">Coiled coil</keyword>
<evidence type="ECO:0000256" key="1">
    <source>
        <dbReference type="SAM" id="Coils"/>
    </source>
</evidence>
<feature type="coiled-coil region" evidence="1">
    <location>
        <begin position="69"/>
        <end position="119"/>
    </location>
</feature>
<sequence>MFRVWFPTVCRSAWATVGYSSFRLCHSSGNLSVRINDMMESFGEARELIKDSLESAGSTYFSEDIEDAIAETNKTLEQWEGIKKMLKDQGEEEKLRQLINENEMKMKQLKEELEMAKHAGED</sequence>
<dbReference type="AlphaFoldDB" id="A0A7G2C4W6"/>
<evidence type="ECO:0000313" key="2">
    <source>
        <dbReference type="EMBL" id="CAD2214251.1"/>
    </source>
</evidence>
<gene>
    <name evidence="2" type="ORF">ADEAN_000169600</name>
</gene>
<evidence type="ECO:0000313" key="3">
    <source>
        <dbReference type="Proteomes" id="UP000515908"/>
    </source>
</evidence>
<dbReference type="PANTHER" id="PTHR35706">
    <property type="entry name" value="F14O23.11 PROTEIN"/>
    <property type="match status" value="1"/>
</dbReference>
<dbReference type="Proteomes" id="UP000515908">
    <property type="component" value="Chromosome 03"/>
</dbReference>
<proteinExistence type="predicted"/>
<dbReference type="EMBL" id="LR877147">
    <property type="protein sequence ID" value="CAD2214251.1"/>
    <property type="molecule type" value="Genomic_DNA"/>
</dbReference>
<accession>A0A7G2C4W6</accession>